<comment type="caution">
    <text evidence="7">The sequence shown here is derived from an EMBL/GenBank/DDBJ whole genome shotgun (WGS) entry which is preliminary data.</text>
</comment>
<dbReference type="InterPro" id="IPR038330">
    <property type="entry name" value="TspO/MBR-related_sf"/>
</dbReference>
<accession>A0A835XNR7</accession>
<protein>
    <submittedName>
        <fullName evidence="7">Uncharacterized protein</fullName>
    </submittedName>
</protein>
<feature type="transmembrane region" description="Helical" evidence="6">
    <location>
        <begin position="56"/>
        <end position="76"/>
    </location>
</feature>
<dbReference type="PANTHER" id="PTHR10057:SF0">
    <property type="entry name" value="TRANSLOCATOR PROTEIN"/>
    <property type="match status" value="1"/>
</dbReference>
<evidence type="ECO:0000256" key="3">
    <source>
        <dbReference type="ARBA" id="ARBA00022692"/>
    </source>
</evidence>
<dbReference type="InterPro" id="IPR004307">
    <property type="entry name" value="TspO_MBR"/>
</dbReference>
<keyword evidence="3 6" id="KW-0812">Transmembrane</keyword>
<evidence type="ECO:0000313" key="7">
    <source>
        <dbReference type="EMBL" id="KAG2483454.1"/>
    </source>
</evidence>
<dbReference type="Gene3D" id="1.20.1260.100">
    <property type="entry name" value="TspO/MBR protein"/>
    <property type="match status" value="1"/>
</dbReference>
<evidence type="ECO:0000313" key="8">
    <source>
        <dbReference type="Proteomes" id="UP000612055"/>
    </source>
</evidence>
<organism evidence="7 8">
    <name type="scientific">Edaphochlamys debaryana</name>
    <dbReference type="NCBI Taxonomy" id="47281"/>
    <lineage>
        <taxon>Eukaryota</taxon>
        <taxon>Viridiplantae</taxon>
        <taxon>Chlorophyta</taxon>
        <taxon>core chlorophytes</taxon>
        <taxon>Chlorophyceae</taxon>
        <taxon>CS clade</taxon>
        <taxon>Chlamydomonadales</taxon>
        <taxon>Chlamydomonadales incertae sedis</taxon>
        <taxon>Edaphochlamys</taxon>
    </lineage>
</organism>
<gene>
    <name evidence="7" type="ORF">HYH03_017708</name>
</gene>
<evidence type="ECO:0000256" key="6">
    <source>
        <dbReference type="SAM" id="Phobius"/>
    </source>
</evidence>
<keyword evidence="8" id="KW-1185">Reference proteome</keyword>
<dbReference type="CDD" id="cd15904">
    <property type="entry name" value="TSPO_MBR"/>
    <property type="match status" value="1"/>
</dbReference>
<evidence type="ECO:0000256" key="1">
    <source>
        <dbReference type="ARBA" id="ARBA00004141"/>
    </source>
</evidence>
<dbReference type="GO" id="GO:0016020">
    <property type="term" value="C:membrane"/>
    <property type="evidence" value="ECO:0007669"/>
    <property type="project" value="UniProtKB-SubCell"/>
</dbReference>
<feature type="transmembrane region" description="Helical" evidence="6">
    <location>
        <begin position="14"/>
        <end position="35"/>
    </location>
</feature>
<dbReference type="PANTHER" id="PTHR10057">
    <property type="entry name" value="PERIPHERAL-TYPE BENZODIAZEPINE RECEPTOR"/>
    <property type="match status" value="1"/>
</dbReference>
<feature type="transmembrane region" description="Helical" evidence="6">
    <location>
        <begin position="119"/>
        <end position="137"/>
    </location>
</feature>
<dbReference type="AlphaFoldDB" id="A0A835XNR7"/>
<proteinExistence type="inferred from homology"/>
<dbReference type="Pfam" id="PF03073">
    <property type="entry name" value="TspO_MBR"/>
    <property type="match status" value="1"/>
</dbReference>
<evidence type="ECO:0000256" key="2">
    <source>
        <dbReference type="ARBA" id="ARBA00007524"/>
    </source>
</evidence>
<comment type="similarity">
    <text evidence="2">Belongs to the TspO/BZRP family.</text>
</comment>
<evidence type="ECO:0000256" key="5">
    <source>
        <dbReference type="ARBA" id="ARBA00023136"/>
    </source>
</evidence>
<dbReference type="OrthoDB" id="8841220at2759"/>
<comment type="subcellular location">
    <subcellularLocation>
        <location evidence="1">Membrane</location>
        <topology evidence="1">Multi-pass membrane protein</topology>
    </subcellularLocation>
</comment>
<dbReference type="EMBL" id="JAEHOE010000176">
    <property type="protein sequence ID" value="KAG2483454.1"/>
    <property type="molecule type" value="Genomic_DNA"/>
</dbReference>
<keyword evidence="5 6" id="KW-0472">Membrane</keyword>
<keyword evidence="4 6" id="KW-1133">Transmembrane helix</keyword>
<feature type="transmembrane region" description="Helical" evidence="6">
    <location>
        <begin position="82"/>
        <end position="107"/>
    </location>
</feature>
<reference evidence="7" key="1">
    <citation type="journal article" date="2020" name="bioRxiv">
        <title>Comparative genomics of Chlamydomonas.</title>
        <authorList>
            <person name="Craig R.J."/>
            <person name="Hasan A.R."/>
            <person name="Ness R.W."/>
            <person name="Keightley P.D."/>
        </authorList>
    </citation>
    <scope>NUCLEOTIDE SEQUENCE</scope>
    <source>
        <strain evidence="7">CCAP 11/70</strain>
    </source>
</reference>
<sequence>MSSTGLLELLSSPAVTNAAGLAGSVAVVFGVQRLVPTFDPSWYKQLKKPTWTPPNYMFPLVWIPLKLMQSVALWSVCSRAPSAAALALPLTAMGVHMFLGNWWNVVFFGRRQLKGSLPWMYAFWASIAATAATFYPISPLAAGLMLPTQVWVTIATQLNREIVQLNSAAA</sequence>
<dbReference type="GO" id="GO:0033013">
    <property type="term" value="P:tetrapyrrole metabolic process"/>
    <property type="evidence" value="ECO:0007669"/>
    <property type="project" value="UniProtKB-ARBA"/>
</dbReference>
<dbReference type="FunFam" id="1.20.1260.100:FF:000001">
    <property type="entry name" value="translocator protein 2"/>
    <property type="match status" value="1"/>
</dbReference>
<dbReference type="PIRSF" id="PIRSF005859">
    <property type="entry name" value="PBR"/>
    <property type="match status" value="1"/>
</dbReference>
<name>A0A835XNR7_9CHLO</name>
<dbReference type="Proteomes" id="UP000612055">
    <property type="component" value="Unassembled WGS sequence"/>
</dbReference>
<evidence type="ECO:0000256" key="4">
    <source>
        <dbReference type="ARBA" id="ARBA00022989"/>
    </source>
</evidence>